<keyword evidence="2" id="KW-1185">Reference proteome</keyword>
<evidence type="ECO:0000313" key="2">
    <source>
        <dbReference type="Proteomes" id="UP000027822"/>
    </source>
</evidence>
<comment type="caution">
    <text evidence="1">The sequence shown here is derived from an EMBL/GenBank/DDBJ whole genome shotgun (WGS) entry which is preliminary data.</text>
</comment>
<dbReference type="OrthoDB" id="9781972at2"/>
<evidence type="ECO:0000313" key="1">
    <source>
        <dbReference type="EMBL" id="KEK19658.1"/>
    </source>
</evidence>
<name>A0A073KBH9_9BACI</name>
<dbReference type="InterPro" id="IPR018655">
    <property type="entry name" value="DUF2086"/>
</dbReference>
<organism evidence="1 2">
    <name type="scientific">Bacillus manliponensis</name>
    <dbReference type="NCBI Taxonomy" id="574376"/>
    <lineage>
        <taxon>Bacteria</taxon>
        <taxon>Bacillati</taxon>
        <taxon>Bacillota</taxon>
        <taxon>Bacilli</taxon>
        <taxon>Bacillales</taxon>
        <taxon>Bacillaceae</taxon>
        <taxon>Bacillus</taxon>
        <taxon>Bacillus cereus group</taxon>
    </lineage>
</organism>
<evidence type="ECO:0008006" key="3">
    <source>
        <dbReference type="Google" id="ProtNLM"/>
    </source>
</evidence>
<protein>
    <recommendedName>
        <fullName evidence="3">Prolyl 4-hydroxylase subunit alpha</fullName>
    </recommendedName>
</protein>
<dbReference type="Gene3D" id="2.60.120.620">
    <property type="entry name" value="q2cbj1_9rhob like domain"/>
    <property type="match status" value="1"/>
</dbReference>
<dbReference type="eggNOG" id="COG3826">
    <property type="taxonomic scope" value="Bacteria"/>
</dbReference>
<proteinExistence type="predicted"/>
<sequence>MVQDIKTRVKSLNWDSIQNELDERGFAKLPVILTKEECDFFIELYSEENSYRTTINMTRYRFGDGEYKYFSYPLPEIIQSLRESFYPELAKTANRWLDYLKKREQFSDHLQDFLKTCEEYEQIRPTPLILKYETGGFNCLHQDLYGDVLFPFQVVFVLNQRDKDYTGGESLLVEQIPRAQSRGHVITLEQGSALIFPTNHRPVLGKKGYYKNAVRHGVSTVTSGERYGLGIIFHDSK</sequence>
<dbReference type="AlphaFoldDB" id="A0A073KBH9"/>
<dbReference type="STRING" id="574376.BAMA_20575"/>
<dbReference type="Pfam" id="PF09859">
    <property type="entry name" value="Oxygenase-NA"/>
    <property type="match status" value="1"/>
</dbReference>
<dbReference type="Proteomes" id="UP000027822">
    <property type="component" value="Unassembled WGS sequence"/>
</dbReference>
<accession>A0A073KBH9</accession>
<gene>
    <name evidence="1" type="ORF">BAMA_20575</name>
</gene>
<dbReference type="RefSeq" id="WP_034638476.1">
    <property type="nucleotide sequence ID" value="NZ_CBCSJC010000015.1"/>
</dbReference>
<reference evidence="1 2" key="1">
    <citation type="submission" date="2014-06" db="EMBL/GenBank/DDBJ databases">
        <title>Draft genome sequence of Bacillus manliponensis JCM 15802 (MCCC 1A00708).</title>
        <authorList>
            <person name="Lai Q."/>
            <person name="Liu Y."/>
            <person name="Shao Z."/>
        </authorList>
    </citation>
    <scope>NUCLEOTIDE SEQUENCE [LARGE SCALE GENOMIC DNA]</scope>
    <source>
        <strain evidence="1 2">JCM 15802</strain>
    </source>
</reference>
<dbReference type="EMBL" id="JOTN01000006">
    <property type="protein sequence ID" value="KEK19658.1"/>
    <property type="molecule type" value="Genomic_DNA"/>
</dbReference>